<dbReference type="Proteomes" id="UP000327039">
    <property type="component" value="Unassembled WGS sequence"/>
</dbReference>
<dbReference type="InterPro" id="IPR037079">
    <property type="entry name" value="AF2212/PG0164-like_sf"/>
</dbReference>
<reference evidence="2" key="1">
    <citation type="submission" date="2019-09" db="EMBL/GenBank/DDBJ databases">
        <title>Mumia zhuanghuii sp. nov. isolated from the intestinal contents of plateau pika (Ochotona curzoniae) in the Qinghai-Tibet plateau of China.</title>
        <authorList>
            <person name="Tian Z."/>
        </authorList>
    </citation>
    <scope>NUCLEOTIDE SEQUENCE [LARGE SCALE GENOMIC DNA]</scope>
    <source>
        <strain evidence="2">DSM 25564</strain>
    </source>
</reference>
<accession>A0A5J5IWG2</accession>
<evidence type="ECO:0000313" key="1">
    <source>
        <dbReference type="EMBL" id="KAA9090049.1"/>
    </source>
</evidence>
<dbReference type="Gene3D" id="2.40.30.100">
    <property type="entry name" value="AF2212/PG0164-like"/>
    <property type="match status" value="1"/>
</dbReference>
<keyword evidence="2" id="KW-1185">Reference proteome</keyword>
<dbReference type="Pfam" id="PF08922">
    <property type="entry name" value="DUF1905"/>
    <property type="match status" value="1"/>
</dbReference>
<dbReference type="AlphaFoldDB" id="A0A5J5IWG2"/>
<proteinExistence type="predicted"/>
<name>A0A5J5IWG2_9MICO</name>
<sequence>MRFETTMSQFGNNTGIEVPPDVLDQLGGGKRPAVVVTVNGYEYRTTVGTMAGRHLLPFAAERRRESGIAGGDALVVDIELDTVPRDTAVPADLATALADAGIRDAFDGLSPSARKAHVVSVESAKADATRARRVAAVVAKLS</sequence>
<organism evidence="1 2">
    <name type="scientific">Microbacterium radiodurans</name>
    <dbReference type="NCBI Taxonomy" id="661398"/>
    <lineage>
        <taxon>Bacteria</taxon>
        <taxon>Bacillati</taxon>
        <taxon>Actinomycetota</taxon>
        <taxon>Actinomycetes</taxon>
        <taxon>Micrococcales</taxon>
        <taxon>Microbacteriaceae</taxon>
        <taxon>Microbacterium</taxon>
    </lineage>
</organism>
<protein>
    <submittedName>
        <fullName evidence="1">DUF1905 domain-containing protein</fullName>
    </submittedName>
</protein>
<evidence type="ECO:0000313" key="2">
    <source>
        <dbReference type="Proteomes" id="UP000327039"/>
    </source>
</evidence>
<dbReference type="EMBL" id="VYRZ01000001">
    <property type="protein sequence ID" value="KAA9090049.1"/>
    <property type="molecule type" value="Genomic_DNA"/>
</dbReference>
<dbReference type="Pfam" id="PF13376">
    <property type="entry name" value="OmdA"/>
    <property type="match status" value="1"/>
</dbReference>
<dbReference type="InterPro" id="IPR015018">
    <property type="entry name" value="DUF1905"/>
</dbReference>
<dbReference type="SUPFAM" id="SSF141694">
    <property type="entry name" value="AF2212/PG0164-like"/>
    <property type="match status" value="1"/>
</dbReference>
<gene>
    <name evidence="1" type="ORF">F6B42_04640</name>
</gene>
<comment type="caution">
    <text evidence="1">The sequence shown here is derived from an EMBL/GenBank/DDBJ whole genome shotgun (WGS) entry which is preliminary data.</text>
</comment>
<dbReference type="OrthoDB" id="2604865at2"/>